<evidence type="ECO:0000313" key="5">
    <source>
        <dbReference type="EMBL" id="GEN06398.1"/>
    </source>
</evidence>
<evidence type="ECO:0000256" key="2">
    <source>
        <dbReference type="ARBA" id="ARBA00022741"/>
    </source>
</evidence>
<dbReference type="EC" id="6.3.2.2" evidence="4"/>
<dbReference type="GO" id="GO:0006750">
    <property type="term" value="P:glutathione biosynthetic process"/>
    <property type="evidence" value="ECO:0007669"/>
    <property type="project" value="UniProtKB-UniRule"/>
</dbReference>
<protein>
    <recommendedName>
        <fullName evidence="4">Glutamate--cysteine ligase</fullName>
        <ecNumber evidence="4">6.3.2.2</ecNumber>
    </recommendedName>
</protein>
<keyword evidence="1 4" id="KW-0436">Ligase</keyword>
<dbReference type="EMBL" id="BJXR01000016">
    <property type="protein sequence ID" value="GEN06398.1"/>
    <property type="molecule type" value="Genomic_DNA"/>
</dbReference>
<dbReference type="STRING" id="1334629.MFUL124B02_33730"/>
<dbReference type="EMBL" id="FOIB01000002">
    <property type="protein sequence ID" value="SET49777.1"/>
    <property type="molecule type" value="Genomic_DNA"/>
</dbReference>
<evidence type="ECO:0000256" key="1">
    <source>
        <dbReference type="ARBA" id="ARBA00022598"/>
    </source>
</evidence>
<keyword evidence="3 4" id="KW-0067">ATP-binding</keyword>
<comment type="function">
    <text evidence="4">Catalyzes the synthesis of gamma-glutamylcysteine (gamma-GC).</text>
</comment>
<evidence type="ECO:0000313" key="6">
    <source>
        <dbReference type="EMBL" id="SET49777.1"/>
    </source>
</evidence>
<dbReference type="GO" id="GO:0005524">
    <property type="term" value="F:ATP binding"/>
    <property type="evidence" value="ECO:0007669"/>
    <property type="project" value="UniProtKB-UniRule"/>
</dbReference>
<organism evidence="5 8">
    <name type="scientific">Myxococcus fulvus</name>
    <dbReference type="NCBI Taxonomy" id="33"/>
    <lineage>
        <taxon>Bacteria</taxon>
        <taxon>Pseudomonadati</taxon>
        <taxon>Myxococcota</taxon>
        <taxon>Myxococcia</taxon>
        <taxon>Myxococcales</taxon>
        <taxon>Cystobacterineae</taxon>
        <taxon>Myxococcaceae</taxon>
        <taxon>Myxococcus</taxon>
    </lineage>
</organism>
<evidence type="ECO:0000256" key="3">
    <source>
        <dbReference type="ARBA" id="ARBA00022840"/>
    </source>
</evidence>
<comment type="catalytic activity">
    <reaction evidence="4">
        <text>L-cysteine + L-glutamate + ATP = gamma-L-glutamyl-L-cysteine + ADP + phosphate + H(+)</text>
        <dbReference type="Rhea" id="RHEA:13285"/>
        <dbReference type="ChEBI" id="CHEBI:15378"/>
        <dbReference type="ChEBI" id="CHEBI:29985"/>
        <dbReference type="ChEBI" id="CHEBI:30616"/>
        <dbReference type="ChEBI" id="CHEBI:35235"/>
        <dbReference type="ChEBI" id="CHEBI:43474"/>
        <dbReference type="ChEBI" id="CHEBI:58173"/>
        <dbReference type="ChEBI" id="CHEBI:456216"/>
        <dbReference type="EC" id="6.3.2.2"/>
    </reaction>
</comment>
<keyword evidence="2 4" id="KW-0547">Nucleotide-binding</keyword>
<reference evidence="5 8" key="2">
    <citation type="submission" date="2019-07" db="EMBL/GenBank/DDBJ databases">
        <title>Whole genome shotgun sequence of Myxococcus fulvus NBRC 100333.</title>
        <authorList>
            <person name="Hosoyama A."/>
            <person name="Uohara A."/>
            <person name="Ohji S."/>
            <person name="Ichikawa N."/>
        </authorList>
    </citation>
    <scope>NUCLEOTIDE SEQUENCE [LARGE SCALE GENOMIC DNA]</scope>
    <source>
        <strain evidence="5 8">NBRC 100333</strain>
    </source>
</reference>
<reference evidence="6 7" key="1">
    <citation type="submission" date="2016-10" db="EMBL/GenBank/DDBJ databases">
        <authorList>
            <person name="Varghese N."/>
            <person name="Submissions S."/>
        </authorList>
    </citation>
    <scope>NUCLEOTIDE SEQUENCE [LARGE SCALE GENOMIC DNA]</scope>
    <source>
        <strain evidence="6 7">DSM 16525</strain>
    </source>
</reference>
<dbReference type="Proteomes" id="UP000183760">
    <property type="component" value="Unassembled WGS sequence"/>
</dbReference>
<comment type="caution">
    <text evidence="5">The sequence shown here is derived from an EMBL/GenBank/DDBJ whole genome shotgun (WGS) entry which is preliminary data.</text>
</comment>
<name>A0A511SYZ9_MYXFU</name>
<dbReference type="GO" id="GO:0004357">
    <property type="term" value="F:glutamate-cysteine ligase activity"/>
    <property type="evidence" value="ECO:0007669"/>
    <property type="project" value="UniProtKB-UniRule"/>
</dbReference>
<gene>
    <name evidence="5" type="ORF">MFU01_14350</name>
    <name evidence="6" type="ORF">SAMN05443572_102489</name>
</gene>
<dbReference type="InterPro" id="IPR006336">
    <property type="entry name" value="GCS2"/>
</dbReference>
<evidence type="ECO:0000313" key="7">
    <source>
        <dbReference type="Proteomes" id="UP000183760"/>
    </source>
</evidence>
<accession>A0A511SYZ9</accession>
<dbReference type="AlphaFoldDB" id="A0A511SYZ9"/>
<dbReference type="SUPFAM" id="SSF55931">
    <property type="entry name" value="Glutamine synthetase/guanido kinase"/>
    <property type="match status" value="1"/>
</dbReference>
<dbReference type="OrthoDB" id="9780152at2"/>
<dbReference type="InterPro" id="IPR035434">
    <property type="entry name" value="GCL_bact_plant"/>
</dbReference>
<comment type="similarity">
    <text evidence="4">Belongs to the glutamate--cysteine ligase type 2 family. EgtA subfamily.</text>
</comment>
<dbReference type="PIRSF" id="PIRSF017901">
    <property type="entry name" value="GCL"/>
    <property type="match status" value="1"/>
</dbReference>
<keyword evidence="7" id="KW-1185">Reference proteome</keyword>
<dbReference type="Pfam" id="PF04107">
    <property type="entry name" value="GCS2"/>
    <property type="match status" value="1"/>
</dbReference>
<dbReference type="Proteomes" id="UP000321514">
    <property type="component" value="Unassembled WGS sequence"/>
</dbReference>
<proteinExistence type="inferred from homology"/>
<dbReference type="InterPro" id="IPR014746">
    <property type="entry name" value="Gln_synth/guanido_kin_cat_dom"/>
</dbReference>
<evidence type="ECO:0000256" key="4">
    <source>
        <dbReference type="PIRNR" id="PIRNR017901"/>
    </source>
</evidence>
<sequence length="447" mass="49538">MSLDLKRAASEPITSVDMLVSGFRAAEKPQGELRLGLEHEKLLYPVGSSEPVPYEGDSGVGALLTRLAPDGYVPFRETPDSPVIALQRERGEATISLEPGGQFELSGSPFHTAREAHAENLAHLKQVKAAAGELGLRLVTLGYRPTGTTFTQPWMPKSRYLVMRRTLPERGRLALNMMLMTATGQVSLDWKDEADCVRKTVVVARLSPIMNALYANSPLVDGRPSGYLSFRNRVWDEVDPTRCGYLPAFFDGSFSYRAYVEWALDAPLLFLRREGQYLHPKLTFRQLLEQGHEGNPPDLADWTDHLSTLFPEVRLKKVVEVRGADCGNAAMTGALAALWRGILYDATALDEAERLLPKLTYVEHLAFHDTARREGLAGRLGARELYRLAEEMVGIARRGLNRLDAADAPLLEPLAEVAASKRSPAAELLEAWEKDPRPETVLSLRTV</sequence>
<dbReference type="PANTHER" id="PTHR34378">
    <property type="entry name" value="GLUTAMATE--CYSTEINE LIGASE, CHLOROPLASTIC"/>
    <property type="match status" value="1"/>
</dbReference>
<dbReference type="RefSeq" id="WP_074950718.1">
    <property type="nucleotide sequence ID" value="NZ_BJXR01000016.1"/>
</dbReference>
<dbReference type="PANTHER" id="PTHR34378:SF1">
    <property type="entry name" value="GLUTAMATE--CYSTEINE LIGASE, CHLOROPLASTIC"/>
    <property type="match status" value="1"/>
</dbReference>
<evidence type="ECO:0000313" key="8">
    <source>
        <dbReference type="Proteomes" id="UP000321514"/>
    </source>
</evidence>
<dbReference type="Gene3D" id="3.30.590.20">
    <property type="match status" value="1"/>
</dbReference>